<feature type="binding site" evidence="10">
    <location>
        <position position="724"/>
    </location>
    <ligand>
        <name>Zn(2+)</name>
        <dbReference type="ChEBI" id="CHEBI:29105"/>
        <note>catalytic</note>
    </ligand>
</feature>
<keyword evidence="5 10" id="KW-0862">Zinc</keyword>
<keyword evidence="4 10" id="KW-0378">Hydrolase</keyword>
<dbReference type="SUPFAM" id="SSF56601">
    <property type="entry name" value="beta-lactamase/transpeptidase-like"/>
    <property type="match status" value="1"/>
</dbReference>
<dbReference type="Gene3D" id="3.30.1380.10">
    <property type="match status" value="1"/>
</dbReference>
<reference evidence="14" key="1">
    <citation type="journal article" date="2019" name="Int. J. Syst. Evol. Microbiol.">
        <title>The Global Catalogue of Microorganisms (GCM) 10K type strain sequencing project: providing services to taxonomists for standard genome sequencing and annotation.</title>
        <authorList>
            <consortium name="The Broad Institute Genomics Platform"/>
            <consortium name="The Broad Institute Genome Sequencing Center for Infectious Disease"/>
            <person name="Wu L."/>
            <person name="Ma J."/>
        </authorList>
    </citation>
    <scope>NUCLEOTIDE SEQUENCE [LARGE SCALE GENOMIC DNA]</scope>
    <source>
        <strain evidence="14">CGMCC 1.10759</strain>
    </source>
</reference>
<comment type="similarity">
    <text evidence="9">Belongs to the beta-lactamase family.</text>
</comment>
<evidence type="ECO:0000256" key="1">
    <source>
        <dbReference type="ARBA" id="ARBA00001362"/>
    </source>
</evidence>
<keyword evidence="14" id="KW-1185">Reference proteome</keyword>
<proteinExistence type="inferred from homology"/>
<dbReference type="PANTHER" id="PTHR22935:SF95">
    <property type="entry name" value="BETA-LACTAMASE-LIKE 1-RELATED"/>
    <property type="match status" value="1"/>
</dbReference>
<dbReference type="InterPro" id="IPR012338">
    <property type="entry name" value="Beta-lactam/transpept-like"/>
</dbReference>
<evidence type="ECO:0000256" key="7">
    <source>
        <dbReference type="ARBA" id="ARBA00023049"/>
    </source>
</evidence>
<evidence type="ECO:0000256" key="8">
    <source>
        <dbReference type="ARBA" id="ARBA00023316"/>
    </source>
</evidence>
<dbReference type="SUPFAM" id="SSF55166">
    <property type="entry name" value="Hedgehog/DD-peptidase"/>
    <property type="match status" value="1"/>
</dbReference>
<feature type="site" description="Transition state stabilizer" evidence="10">
    <location>
        <position position="627"/>
    </location>
</feature>
<keyword evidence="2 10" id="KW-0645">Protease</keyword>
<evidence type="ECO:0000256" key="2">
    <source>
        <dbReference type="ARBA" id="ARBA00022670"/>
    </source>
</evidence>
<comment type="caution">
    <text evidence="13">The sequence shown here is derived from an EMBL/GenBank/DDBJ whole genome shotgun (WGS) entry which is preliminary data.</text>
</comment>
<feature type="signal peptide" evidence="11">
    <location>
        <begin position="1"/>
        <end position="18"/>
    </location>
</feature>
<dbReference type="Pfam" id="PF01427">
    <property type="entry name" value="Peptidase_M15"/>
    <property type="match status" value="1"/>
</dbReference>
<dbReference type="Proteomes" id="UP001595904">
    <property type="component" value="Unassembled WGS sequence"/>
</dbReference>
<dbReference type="EC" id="3.4.13.22" evidence="10"/>
<feature type="active site" description="Proton donor/acceptor" evidence="10">
    <location>
        <position position="721"/>
    </location>
</feature>
<evidence type="ECO:0000256" key="3">
    <source>
        <dbReference type="ARBA" id="ARBA00022723"/>
    </source>
</evidence>
<comment type="similarity">
    <text evidence="10">Belongs to the peptidase M15D family.</text>
</comment>
<evidence type="ECO:0000256" key="5">
    <source>
        <dbReference type="ARBA" id="ARBA00022833"/>
    </source>
</evidence>
<dbReference type="HAMAP" id="MF_01924">
    <property type="entry name" value="A_A_dipeptidase"/>
    <property type="match status" value="1"/>
</dbReference>
<keyword evidence="8" id="KW-0961">Cell wall biogenesis/degradation</keyword>
<evidence type="ECO:0000256" key="6">
    <source>
        <dbReference type="ARBA" id="ARBA00022997"/>
    </source>
</evidence>
<comment type="cofactor">
    <cofactor evidence="10">
        <name>Zn(2+)</name>
        <dbReference type="ChEBI" id="CHEBI:29105"/>
    </cofactor>
    <text evidence="10">Binds 1 zinc ion per subunit.</text>
</comment>
<evidence type="ECO:0000256" key="10">
    <source>
        <dbReference type="HAMAP-Rule" id="MF_01924"/>
    </source>
</evidence>
<dbReference type="InterPro" id="IPR001466">
    <property type="entry name" value="Beta-lactam-related"/>
</dbReference>
<evidence type="ECO:0000313" key="13">
    <source>
        <dbReference type="EMBL" id="MFC4312244.1"/>
    </source>
</evidence>
<evidence type="ECO:0000256" key="9">
    <source>
        <dbReference type="ARBA" id="ARBA00038473"/>
    </source>
</evidence>
<dbReference type="EMBL" id="JBHSDU010000014">
    <property type="protein sequence ID" value="MFC4312244.1"/>
    <property type="molecule type" value="Genomic_DNA"/>
</dbReference>
<keyword evidence="7 10" id="KW-0482">Metalloprotease</keyword>
<name>A0ABV8SXB0_9GAMM</name>
<keyword evidence="11" id="KW-0732">Signal</keyword>
<protein>
    <recommendedName>
        <fullName evidence="10">D-alanyl-D-alanine dipeptidase</fullName>
        <shortName evidence="10">D-Ala-D-Ala dipeptidase</shortName>
        <ecNumber evidence="10">3.4.13.22</ecNumber>
    </recommendedName>
</protein>
<organism evidence="13 14">
    <name type="scientific">Steroidobacter flavus</name>
    <dbReference type="NCBI Taxonomy" id="1842136"/>
    <lineage>
        <taxon>Bacteria</taxon>
        <taxon>Pseudomonadati</taxon>
        <taxon>Pseudomonadota</taxon>
        <taxon>Gammaproteobacteria</taxon>
        <taxon>Steroidobacterales</taxon>
        <taxon>Steroidobacteraceae</taxon>
        <taxon>Steroidobacter</taxon>
    </lineage>
</organism>
<feature type="chain" id="PRO_5046910217" description="D-alanyl-D-alanine dipeptidase" evidence="11">
    <location>
        <begin position="19"/>
        <end position="747"/>
    </location>
</feature>
<feature type="domain" description="Beta-lactamase-related" evidence="12">
    <location>
        <begin position="39"/>
        <end position="275"/>
    </location>
</feature>
<evidence type="ECO:0000256" key="11">
    <source>
        <dbReference type="SAM" id="SignalP"/>
    </source>
</evidence>
<dbReference type="CDD" id="cd14840">
    <property type="entry name" value="D-Ala-D-Ala_dipeptidase_Aad"/>
    <property type="match status" value="1"/>
</dbReference>
<dbReference type="InterPro" id="IPR009045">
    <property type="entry name" value="Zn_M74/Hedgehog-like"/>
</dbReference>
<dbReference type="InterPro" id="IPR051478">
    <property type="entry name" value="Beta-lactamase-like_AB/R"/>
</dbReference>
<feature type="binding site" evidence="10">
    <location>
        <position position="656"/>
    </location>
    <ligand>
        <name>Zn(2+)</name>
        <dbReference type="ChEBI" id="CHEBI:29105"/>
        <note>catalytic</note>
    </ligand>
</feature>
<gene>
    <name evidence="10" type="primary">ddpX</name>
    <name evidence="13" type="ORF">ACFPN2_24395</name>
</gene>
<comment type="function">
    <text evidence="10">Catalyzes hydrolysis of the D-alanyl-D-alanine dipeptide.</text>
</comment>
<evidence type="ECO:0000313" key="14">
    <source>
        <dbReference type="Proteomes" id="UP001595904"/>
    </source>
</evidence>
<dbReference type="GO" id="GO:0016787">
    <property type="term" value="F:hydrolase activity"/>
    <property type="evidence" value="ECO:0007669"/>
    <property type="project" value="UniProtKB-KW"/>
</dbReference>
<dbReference type="Gene3D" id="3.40.710.10">
    <property type="entry name" value="DD-peptidase/beta-lactamase superfamily"/>
    <property type="match status" value="1"/>
</dbReference>
<evidence type="ECO:0000259" key="12">
    <source>
        <dbReference type="Pfam" id="PF00144"/>
    </source>
</evidence>
<evidence type="ECO:0000256" key="4">
    <source>
        <dbReference type="ARBA" id="ARBA00022801"/>
    </source>
</evidence>
<keyword evidence="3 10" id="KW-0479">Metal-binding</keyword>
<dbReference type="PANTHER" id="PTHR22935">
    <property type="entry name" value="PENICILLIN-BINDING PROTEIN"/>
    <property type="match status" value="1"/>
</dbReference>
<dbReference type="RefSeq" id="WP_380601458.1">
    <property type="nucleotide sequence ID" value="NZ_JBHSDU010000014.1"/>
</dbReference>
<dbReference type="InterPro" id="IPR000755">
    <property type="entry name" value="A_A_dipeptidase"/>
</dbReference>
<dbReference type="Pfam" id="PF00144">
    <property type="entry name" value="Beta-lactamase"/>
    <property type="match status" value="1"/>
</dbReference>
<feature type="binding site" evidence="10">
    <location>
        <position position="663"/>
    </location>
    <ligand>
        <name>Zn(2+)</name>
        <dbReference type="ChEBI" id="CHEBI:29105"/>
        <note>catalytic</note>
    </ligand>
</feature>
<comment type="catalytic activity">
    <reaction evidence="1 10">
        <text>D-alanyl-D-alanine + H2O = 2 D-alanine</text>
        <dbReference type="Rhea" id="RHEA:20661"/>
        <dbReference type="ChEBI" id="CHEBI:15377"/>
        <dbReference type="ChEBI" id="CHEBI:57416"/>
        <dbReference type="ChEBI" id="CHEBI:57822"/>
        <dbReference type="EC" id="3.4.13.22"/>
    </reaction>
</comment>
<sequence>MWRSVVMAVALMPAIATAASTNIDGVWQRAGEAALVAAEQERAARNIPSIAVGIVTRDGLVWSGGVGHADAEGKQPLDGNTVYRIGGLTQAFTAELVRSLAASGKLDLDAPVTRYLPSFQPRNTFGGEITVRHLLEHRSGLVRMPPRGHHADLESATLAETVTSLNATALMSQPGSAVKYSDAGYAVLAHVAEVAGGKPFEKLLAETVLTPRSMTQTSLRADKSSLAVATMAPFDGERFAPAVFDTGVVASLGAQSSTKDLARFTQDLFGREAPTLSGERGVLDRHDVVSLSGATYGYTTDLSVFPADGFAVITLMAIDSAQPVLKRLRDFTARQVIAAKTKQRRPASELSTKVPVGTAHRLQGHYSDGAHSLDIRIVDQRLFVEAPGLAAELRQRGSRLVVDDLAVSGDELQSDSKARSVTFRGVTYQRTNWERPAEPTADLAGFVGEYGWPHNILRVYERDGDVYARVEWSQHYKLEKAGKDAYRFPAAGLYANEELRFTRDERGIGAAANLSGVVMPHRDLGAETEIRSRANAPFIAALVANARKMSPPAQPANLRKPDLVEVNKLEPTTKLDVRYATTENFMGAPFYDSPRFFMQRPAASGLIRAHRKLAEQGFGIVLIDGYRPWYATRMFWDAVPPESRPFVADPSQGSRHNRGCAADISMFELATGKTVEMAGRYDEPSARSSPLYVGGTSLQRWRRDLLKNAMEAEGFDVYVNEWWHFDYGEWRNYPVMNVDFNEIGGGS</sequence>
<accession>A0ABV8SXB0</accession>
<keyword evidence="6 10" id="KW-0224">Dipeptidase</keyword>